<dbReference type="eggNOG" id="COG0151">
    <property type="taxonomic scope" value="Bacteria"/>
</dbReference>
<dbReference type="Proteomes" id="UP000007394">
    <property type="component" value="Chromosome"/>
</dbReference>
<dbReference type="Pfam" id="PF01071">
    <property type="entry name" value="GARS_A"/>
    <property type="match status" value="1"/>
</dbReference>
<keyword evidence="10" id="KW-0464">Manganese</keyword>
<dbReference type="EC" id="6.3.4.13" evidence="4 14"/>
<dbReference type="PANTHER" id="PTHR43472">
    <property type="entry name" value="PHOSPHORIBOSYLAMINE--GLYCINE LIGASE"/>
    <property type="match status" value="1"/>
</dbReference>
<dbReference type="InterPro" id="IPR000115">
    <property type="entry name" value="PRibGlycinamide_synth"/>
</dbReference>
<evidence type="ECO:0000313" key="18">
    <source>
        <dbReference type="Proteomes" id="UP000007394"/>
    </source>
</evidence>
<evidence type="ECO:0000256" key="1">
    <source>
        <dbReference type="ARBA" id="ARBA00001936"/>
    </source>
</evidence>
<dbReference type="OrthoDB" id="9807240at2"/>
<accession>I0AKH6</accession>
<dbReference type="RefSeq" id="WP_014560634.1">
    <property type="nucleotide sequence ID" value="NC_017464.1"/>
</dbReference>
<dbReference type="HAMAP" id="MF_00138">
    <property type="entry name" value="GARS"/>
    <property type="match status" value="1"/>
</dbReference>
<comment type="cofactor">
    <cofactor evidence="2">
        <name>Mg(2+)</name>
        <dbReference type="ChEBI" id="CHEBI:18420"/>
    </cofactor>
</comment>
<dbReference type="HOGENOM" id="CLU_027420_3_1_10"/>
<proteinExistence type="inferred from homology"/>
<gene>
    <name evidence="14 17" type="primary">purD</name>
    <name evidence="17" type="ordered locus">IALB_1776</name>
</gene>
<dbReference type="Gene3D" id="3.30.470.20">
    <property type="entry name" value="ATP-grasp fold, B domain"/>
    <property type="match status" value="1"/>
</dbReference>
<dbReference type="SMART" id="SM01210">
    <property type="entry name" value="GARS_C"/>
    <property type="match status" value="1"/>
</dbReference>
<dbReference type="AlphaFoldDB" id="I0AKH6"/>
<keyword evidence="9 15" id="KW-0067">ATP-binding</keyword>
<comment type="pathway">
    <text evidence="3 14">Purine metabolism; IMP biosynthesis via de novo pathway; N(1)-(5-phospho-D-ribosyl)glycinamide from 5-phospho-alpha-D-ribose 1-diphosphate: step 2/2.</text>
</comment>
<dbReference type="Pfam" id="PF02843">
    <property type="entry name" value="GARS_C"/>
    <property type="match status" value="1"/>
</dbReference>
<dbReference type="GO" id="GO:0006189">
    <property type="term" value="P:'de novo' IMP biosynthetic process"/>
    <property type="evidence" value="ECO:0007669"/>
    <property type="project" value="UniProtKB-UniRule"/>
</dbReference>
<dbReference type="Pfam" id="PF02844">
    <property type="entry name" value="GARS_N"/>
    <property type="match status" value="1"/>
</dbReference>
<dbReference type="UniPathway" id="UPA00074">
    <property type="reaction ID" value="UER00125"/>
</dbReference>
<dbReference type="EMBL" id="CP003418">
    <property type="protein sequence ID" value="AFH49483.1"/>
    <property type="molecule type" value="Genomic_DNA"/>
</dbReference>
<organism evidence="17 18">
    <name type="scientific">Ignavibacterium album (strain DSM 19864 / JCM 16511 / NBRC 101810 / Mat9-16)</name>
    <dbReference type="NCBI Taxonomy" id="945713"/>
    <lineage>
        <taxon>Bacteria</taxon>
        <taxon>Pseudomonadati</taxon>
        <taxon>Ignavibacteriota</taxon>
        <taxon>Ignavibacteria</taxon>
        <taxon>Ignavibacteriales</taxon>
        <taxon>Ignavibacteriaceae</taxon>
        <taxon>Ignavibacterium</taxon>
    </lineage>
</organism>
<evidence type="ECO:0000256" key="10">
    <source>
        <dbReference type="ARBA" id="ARBA00023211"/>
    </source>
</evidence>
<dbReference type="GO" id="GO:0046872">
    <property type="term" value="F:metal ion binding"/>
    <property type="evidence" value="ECO:0007669"/>
    <property type="project" value="UniProtKB-KW"/>
</dbReference>
<dbReference type="Gene3D" id="3.40.50.20">
    <property type="match status" value="1"/>
</dbReference>
<name>I0AKH6_IGNAJ</name>
<comment type="similarity">
    <text evidence="11 14">Belongs to the GARS family.</text>
</comment>
<protein>
    <recommendedName>
        <fullName evidence="4 14">Phosphoribosylamine--glycine ligase</fullName>
        <ecNumber evidence="4 14">6.3.4.13</ecNumber>
    </recommendedName>
    <alternativeName>
        <fullName evidence="14">GARS</fullName>
    </alternativeName>
    <alternativeName>
        <fullName evidence="12 14">Glycinamide ribonucleotide synthetase</fullName>
    </alternativeName>
    <alternativeName>
        <fullName evidence="13 14">Phosphoribosylglycinamide synthetase</fullName>
    </alternativeName>
</protein>
<keyword evidence="6" id="KW-0479">Metal-binding</keyword>
<feature type="domain" description="ATP-grasp" evidence="16">
    <location>
        <begin position="107"/>
        <end position="315"/>
    </location>
</feature>
<evidence type="ECO:0000256" key="2">
    <source>
        <dbReference type="ARBA" id="ARBA00001946"/>
    </source>
</evidence>
<dbReference type="Gene3D" id="3.90.600.10">
    <property type="entry name" value="Phosphoribosylglycinamide synthetase, C-terminal domain"/>
    <property type="match status" value="1"/>
</dbReference>
<evidence type="ECO:0000256" key="7">
    <source>
        <dbReference type="ARBA" id="ARBA00022741"/>
    </source>
</evidence>
<dbReference type="NCBIfam" id="TIGR00877">
    <property type="entry name" value="purD"/>
    <property type="match status" value="1"/>
</dbReference>
<evidence type="ECO:0000256" key="13">
    <source>
        <dbReference type="ARBA" id="ARBA00042864"/>
    </source>
</evidence>
<keyword evidence="5 14" id="KW-0436">Ligase</keyword>
<reference evidence="17 18" key="1">
    <citation type="journal article" date="2012" name="Front. Microbiol.">
        <title>Complete genome of Ignavibacterium album, a metabolically versatile, flagellated, facultative anaerobe from the phylum Chlorobi.</title>
        <authorList>
            <person name="Liu Z."/>
            <person name="Frigaard N.-U."/>
            <person name="Vogl K."/>
            <person name="Iino T."/>
            <person name="Ohkuma M."/>
            <person name="Overmann J."/>
            <person name="Bryant D.A."/>
        </authorList>
    </citation>
    <scope>NUCLEOTIDE SEQUENCE [LARGE SCALE GENOMIC DNA]</scope>
    <source>
        <strain evidence="18">DSM 19864 / JCM 16511 / NBRC 101810 / Mat9-16</strain>
    </source>
</reference>
<dbReference type="InterPro" id="IPR011761">
    <property type="entry name" value="ATP-grasp"/>
</dbReference>
<dbReference type="InterPro" id="IPR013815">
    <property type="entry name" value="ATP_grasp_subdomain_1"/>
</dbReference>
<evidence type="ECO:0000256" key="3">
    <source>
        <dbReference type="ARBA" id="ARBA00005174"/>
    </source>
</evidence>
<evidence type="ECO:0000256" key="5">
    <source>
        <dbReference type="ARBA" id="ARBA00022598"/>
    </source>
</evidence>
<dbReference type="SMART" id="SM01209">
    <property type="entry name" value="GARS_A"/>
    <property type="match status" value="1"/>
</dbReference>
<dbReference type="GO" id="GO:0004637">
    <property type="term" value="F:phosphoribosylamine-glycine ligase activity"/>
    <property type="evidence" value="ECO:0007669"/>
    <property type="project" value="UniProtKB-UniRule"/>
</dbReference>
<comment type="cofactor">
    <cofactor evidence="1">
        <name>Mn(2+)</name>
        <dbReference type="ChEBI" id="CHEBI:29035"/>
    </cofactor>
</comment>
<evidence type="ECO:0000256" key="4">
    <source>
        <dbReference type="ARBA" id="ARBA00013255"/>
    </source>
</evidence>
<dbReference type="PATRIC" id="fig|945713.3.peg.1780"/>
<dbReference type="GO" id="GO:0005524">
    <property type="term" value="F:ATP binding"/>
    <property type="evidence" value="ECO:0007669"/>
    <property type="project" value="UniProtKB-UniRule"/>
</dbReference>
<sequence length="426" mass="46267">MNVAIIGSGGREHALALSISKSNLLDRLFCLPGNPGTKKIATNIQIGINDFEKILQFCKENRIDLVVIGPEQPLVDGLSDYLRANNIIVFGPSSAASKIESSKSFAKTIMQKAGVPTATYNEFSATELNSAISYLEKSNFPIVIKADGLAAGKGVFICENINEATNIVKAISLDGIFGSAGQKFLIEEFMIGEEASIFAITDGENFITLPAAQDYKRVGDNDTGKNTGGMGAYAPAPLISKELEELVQHKIFQPMIRQLKEVGYPFIGCLYAGLMITKDGPKVVEFNCRFGDPETQVVLPLLEGDVLKLLFSAATGKLDMESVRYSSGCSVCVVAASEGYPDKFEKGFEITGLDIDDPQIIIYHAGTTEKEGKILTNGGRVLGITSVLKNNNLLEARNKAYEAIKKINFKNIYYRKDIASKALRYL</sequence>
<evidence type="ECO:0000256" key="15">
    <source>
        <dbReference type="PROSITE-ProRule" id="PRU00409"/>
    </source>
</evidence>
<dbReference type="FunFam" id="3.30.470.20:FF:000018">
    <property type="entry name" value="Trifunctional purine biosynthetic protein adenosine-3"/>
    <property type="match status" value="1"/>
</dbReference>
<dbReference type="PANTHER" id="PTHR43472:SF1">
    <property type="entry name" value="PHOSPHORIBOSYLAMINE--GLYCINE LIGASE, CHLOROPLASTIC"/>
    <property type="match status" value="1"/>
</dbReference>
<dbReference type="InterPro" id="IPR020562">
    <property type="entry name" value="PRibGlycinamide_synth_N"/>
</dbReference>
<dbReference type="PROSITE" id="PS00184">
    <property type="entry name" value="GARS"/>
    <property type="match status" value="1"/>
</dbReference>
<dbReference type="InterPro" id="IPR020561">
    <property type="entry name" value="PRibGlycinamid_synth_ATP-grasp"/>
</dbReference>
<dbReference type="SUPFAM" id="SSF52440">
    <property type="entry name" value="PreATP-grasp domain"/>
    <property type="match status" value="1"/>
</dbReference>
<dbReference type="InterPro" id="IPR020559">
    <property type="entry name" value="PRibGlycinamide_synth_CS"/>
</dbReference>
<dbReference type="FunFam" id="3.90.600.10:FF:000001">
    <property type="entry name" value="Trifunctional purine biosynthetic protein adenosine-3"/>
    <property type="match status" value="1"/>
</dbReference>
<dbReference type="InterPro" id="IPR037123">
    <property type="entry name" value="PRibGlycinamide_synth_C_sf"/>
</dbReference>
<dbReference type="InterPro" id="IPR020560">
    <property type="entry name" value="PRibGlycinamide_synth_C-dom"/>
</dbReference>
<evidence type="ECO:0000256" key="14">
    <source>
        <dbReference type="HAMAP-Rule" id="MF_00138"/>
    </source>
</evidence>
<dbReference type="SUPFAM" id="SSF51246">
    <property type="entry name" value="Rudiment single hybrid motif"/>
    <property type="match status" value="1"/>
</dbReference>
<dbReference type="PROSITE" id="PS50975">
    <property type="entry name" value="ATP_GRASP"/>
    <property type="match status" value="1"/>
</dbReference>
<keyword evidence="8 14" id="KW-0658">Purine biosynthesis</keyword>
<evidence type="ECO:0000256" key="12">
    <source>
        <dbReference type="ARBA" id="ARBA00042242"/>
    </source>
</evidence>
<dbReference type="KEGG" id="ial:IALB_1776"/>
<dbReference type="InterPro" id="IPR016185">
    <property type="entry name" value="PreATP-grasp_dom_sf"/>
</dbReference>
<evidence type="ECO:0000256" key="11">
    <source>
        <dbReference type="ARBA" id="ARBA00038345"/>
    </source>
</evidence>
<evidence type="ECO:0000256" key="6">
    <source>
        <dbReference type="ARBA" id="ARBA00022723"/>
    </source>
</evidence>
<evidence type="ECO:0000256" key="8">
    <source>
        <dbReference type="ARBA" id="ARBA00022755"/>
    </source>
</evidence>
<dbReference type="GO" id="GO:0009113">
    <property type="term" value="P:purine nucleobase biosynthetic process"/>
    <property type="evidence" value="ECO:0007669"/>
    <property type="project" value="InterPro"/>
</dbReference>
<comment type="catalytic activity">
    <reaction evidence="14">
        <text>5-phospho-beta-D-ribosylamine + glycine + ATP = N(1)-(5-phospho-beta-D-ribosyl)glycinamide + ADP + phosphate + H(+)</text>
        <dbReference type="Rhea" id="RHEA:17453"/>
        <dbReference type="ChEBI" id="CHEBI:15378"/>
        <dbReference type="ChEBI" id="CHEBI:30616"/>
        <dbReference type="ChEBI" id="CHEBI:43474"/>
        <dbReference type="ChEBI" id="CHEBI:57305"/>
        <dbReference type="ChEBI" id="CHEBI:58681"/>
        <dbReference type="ChEBI" id="CHEBI:143788"/>
        <dbReference type="ChEBI" id="CHEBI:456216"/>
        <dbReference type="EC" id="6.3.4.13"/>
    </reaction>
</comment>
<dbReference type="Gene3D" id="3.30.1490.20">
    <property type="entry name" value="ATP-grasp fold, A domain"/>
    <property type="match status" value="1"/>
</dbReference>
<dbReference type="InterPro" id="IPR011054">
    <property type="entry name" value="Rudment_hybrid_motif"/>
</dbReference>
<keyword evidence="7 15" id="KW-0547">Nucleotide-binding</keyword>
<evidence type="ECO:0000259" key="16">
    <source>
        <dbReference type="PROSITE" id="PS50975"/>
    </source>
</evidence>
<dbReference type="SUPFAM" id="SSF56059">
    <property type="entry name" value="Glutathione synthetase ATP-binding domain-like"/>
    <property type="match status" value="1"/>
</dbReference>
<dbReference type="STRING" id="945713.IALB_1776"/>
<evidence type="ECO:0000256" key="9">
    <source>
        <dbReference type="ARBA" id="ARBA00022840"/>
    </source>
</evidence>
<evidence type="ECO:0000313" key="17">
    <source>
        <dbReference type="EMBL" id="AFH49483.1"/>
    </source>
</evidence>
<keyword evidence="18" id="KW-1185">Reference proteome</keyword>